<feature type="domain" description="Histidine kinase" evidence="9">
    <location>
        <begin position="203"/>
        <end position="423"/>
    </location>
</feature>
<dbReference type="PRINTS" id="PR00344">
    <property type="entry name" value="BCTRLSENSOR"/>
</dbReference>
<dbReference type="Gene3D" id="3.30.565.10">
    <property type="entry name" value="Histidine kinase-like ATPase, C-terminal domain"/>
    <property type="match status" value="1"/>
</dbReference>
<evidence type="ECO:0000256" key="3">
    <source>
        <dbReference type="ARBA" id="ARBA00022553"/>
    </source>
</evidence>
<dbReference type="InterPro" id="IPR004358">
    <property type="entry name" value="Sig_transdc_His_kin-like_C"/>
</dbReference>
<keyword evidence="3 7" id="KW-0597">Phosphoprotein</keyword>
<dbReference type="InterPro" id="IPR003661">
    <property type="entry name" value="HisK_dim/P_dom"/>
</dbReference>
<feature type="transmembrane region" description="Helical" evidence="8">
    <location>
        <begin position="72"/>
        <end position="93"/>
    </location>
</feature>
<keyword evidence="5" id="KW-0418">Kinase</keyword>
<reference evidence="11 12" key="1">
    <citation type="submission" date="2018-03" db="EMBL/GenBank/DDBJ databases">
        <authorList>
            <person name="Keele B.F."/>
        </authorList>
    </citation>
    <scope>NUCLEOTIDE SEQUENCE [LARGE SCALE GENOMIC DNA]</scope>
    <source>
        <strain evidence="11 12">CECT 8504</strain>
    </source>
</reference>
<keyword evidence="6" id="KW-0902">Two-component regulatory system</keyword>
<dbReference type="RefSeq" id="WP_108893761.1">
    <property type="nucleotide sequence ID" value="NZ_ONZF01000003.1"/>
</dbReference>
<feature type="transmembrane region" description="Helical" evidence="8">
    <location>
        <begin position="99"/>
        <end position="119"/>
    </location>
</feature>
<evidence type="ECO:0000259" key="9">
    <source>
        <dbReference type="PROSITE" id="PS50109"/>
    </source>
</evidence>
<dbReference type="Gene3D" id="3.40.50.2300">
    <property type="match status" value="1"/>
</dbReference>
<dbReference type="Pfam" id="PF02518">
    <property type="entry name" value="HATPase_c"/>
    <property type="match status" value="1"/>
</dbReference>
<evidence type="ECO:0000256" key="7">
    <source>
        <dbReference type="PROSITE-ProRule" id="PRU00169"/>
    </source>
</evidence>
<dbReference type="GO" id="GO:0009927">
    <property type="term" value="F:histidine phosphotransfer kinase activity"/>
    <property type="evidence" value="ECO:0007669"/>
    <property type="project" value="TreeGrafter"/>
</dbReference>
<gene>
    <name evidence="11" type="primary">arcB_3</name>
    <name evidence="11" type="ORF">PAA8504_01723</name>
</gene>
<dbReference type="InterPro" id="IPR036097">
    <property type="entry name" value="HisK_dim/P_sf"/>
</dbReference>
<dbReference type="InterPro" id="IPR001789">
    <property type="entry name" value="Sig_transdc_resp-reg_receiver"/>
</dbReference>
<evidence type="ECO:0000256" key="6">
    <source>
        <dbReference type="ARBA" id="ARBA00023012"/>
    </source>
</evidence>
<protein>
    <recommendedName>
        <fullName evidence="2">histidine kinase</fullName>
        <ecNumber evidence="2">2.7.13.3</ecNumber>
    </recommendedName>
</protein>
<keyword evidence="8" id="KW-0472">Membrane</keyword>
<dbReference type="PANTHER" id="PTHR43047">
    <property type="entry name" value="TWO-COMPONENT HISTIDINE PROTEIN KINASE"/>
    <property type="match status" value="1"/>
</dbReference>
<dbReference type="Proteomes" id="UP000244912">
    <property type="component" value="Unassembled WGS sequence"/>
</dbReference>
<evidence type="ECO:0000256" key="1">
    <source>
        <dbReference type="ARBA" id="ARBA00000085"/>
    </source>
</evidence>
<proteinExistence type="predicted"/>
<dbReference type="PROSITE" id="PS50109">
    <property type="entry name" value="HIS_KIN"/>
    <property type="match status" value="1"/>
</dbReference>
<dbReference type="SUPFAM" id="SSF47384">
    <property type="entry name" value="Homodimeric domain of signal transducing histidine kinase"/>
    <property type="match status" value="1"/>
</dbReference>
<feature type="transmembrane region" description="Helical" evidence="8">
    <location>
        <begin position="20"/>
        <end position="36"/>
    </location>
</feature>
<keyword evidence="8" id="KW-0812">Transmembrane</keyword>
<dbReference type="Gene3D" id="1.10.287.130">
    <property type="match status" value="1"/>
</dbReference>
<dbReference type="FunFam" id="3.30.565.10:FF:000010">
    <property type="entry name" value="Sensor histidine kinase RcsC"/>
    <property type="match status" value="1"/>
</dbReference>
<comment type="catalytic activity">
    <reaction evidence="1">
        <text>ATP + protein L-histidine = ADP + protein N-phospho-L-histidine.</text>
        <dbReference type="EC" id="2.7.13.3"/>
    </reaction>
</comment>
<dbReference type="EC" id="2.7.13.3" evidence="2"/>
<keyword evidence="8" id="KW-1133">Transmembrane helix</keyword>
<dbReference type="CDD" id="cd17546">
    <property type="entry name" value="REC_hyHK_CKI1_RcsC-like"/>
    <property type="match status" value="1"/>
</dbReference>
<evidence type="ECO:0000256" key="4">
    <source>
        <dbReference type="ARBA" id="ARBA00022679"/>
    </source>
</evidence>
<evidence type="ECO:0000313" key="12">
    <source>
        <dbReference type="Proteomes" id="UP000244912"/>
    </source>
</evidence>
<feature type="transmembrane region" description="Helical" evidence="8">
    <location>
        <begin position="126"/>
        <end position="143"/>
    </location>
</feature>
<accession>A0A2R8BUV2</accession>
<name>A0A2R8BUV2_9RHOB</name>
<dbReference type="GO" id="GO:0000155">
    <property type="term" value="F:phosphorelay sensor kinase activity"/>
    <property type="evidence" value="ECO:0007669"/>
    <property type="project" value="InterPro"/>
</dbReference>
<feature type="domain" description="Response regulatory" evidence="10">
    <location>
        <begin position="446"/>
        <end position="556"/>
    </location>
</feature>
<evidence type="ECO:0000313" key="11">
    <source>
        <dbReference type="EMBL" id="SPJ23903.1"/>
    </source>
</evidence>
<evidence type="ECO:0000259" key="10">
    <source>
        <dbReference type="PROSITE" id="PS50110"/>
    </source>
</evidence>
<keyword evidence="4 11" id="KW-0808">Transferase</keyword>
<dbReference type="InterPro" id="IPR003594">
    <property type="entry name" value="HATPase_dom"/>
</dbReference>
<dbReference type="SMART" id="SM00387">
    <property type="entry name" value="HATPase_c"/>
    <property type="match status" value="1"/>
</dbReference>
<dbReference type="InterPro" id="IPR036890">
    <property type="entry name" value="HATPase_C_sf"/>
</dbReference>
<dbReference type="OrthoDB" id="9809766at2"/>
<evidence type="ECO:0000256" key="8">
    <source>
        <dbReference type="SAM" id="Phobius"/>
    </source>
</evidence>
<dbReference type="CDD" id="cd16922">
    <property type="entry name" value="HATPase_EvgS-ArcB-TorS-like"/>
    <property type="match status" value="1"/>
</dbReference>
<dbReference type="PROSITE" id="PS50110">
    <property type="entry name" value="RESPONSE_REGULATORY"/>
    <property type="match status" value="1"/>
</dbReference>
<dbReference type="AlphaFoldDB" id="A0A2R8BUV2"/>
<dbReference type="SUPFAM" id="SSF52172">
    <property type="entry name" value="CheY-like"/>
    <property type="match status" value="1"/>
</dbReference>
<dbReference type="SUPFAM" id="SSF55874">
    <property type="entry name" value="ATPase domain of HSP90 chaperone/DNA topoisomerase II/histidine kinase"/>
    <property type="match status" value="1"/>
</dbReference>
<dbReference type="GO" id="GO:0005886">
    <property type="term" value="C:plasma membrane"/>
    <property type="evidence" value="ECO:0007669"/>
    <property type="project" value="TreeGrafter"/>
</dbReference>
<dbReference type="InterPro" id="IPR005467">
    <property type="entry name" value="His_kinase_dom"/>
</dbReference>
<dbReference type="InterPro" id="IPR011006">
    <property type="entry name" value="CheY-like_superfamily"/>
</dbReference>
<feature type="transmembrane region" description="Helical" evidence="8">
    <location>
        <begin position="155"/>
        <end position="175"/>
    </location>
</feature>
<dbReference type="SMART" id="SM00388">
    <property type="entry name" value="HisKA"/>
    <property type="match status" value="1"/>
</dbReference>
<organism evidence="11 12">
    <name type="scientific">Palleronia abyssalis</name>
    <dbReference type="NCBI Taxonomy" id="1501240"/>
    <lineage>
        <taxon>Bacteria</taxon>
        <taxon>Pseudomonadati</taxon>
        <taxon>Pseudomonadota</taxon>
        <taxon>Alphaproteobacteria</taxon>
        <taxon>Rhodobacterales</taxon>
        <taxon>Roseobacteraceae</taxon>
        <taxon>Palleronia</taxon>
    </lineage>
</organism>
<evidence type="ECO:0000256" key="2">
    <source>
        <dbReference type="ARBA" id="ARBA00012438"/>
    </source>
</evidence>
<feature type="transmembrane region" description="Helical" evidence="8">
    <location>
        <begin position="42"/>
        <end position="60"/>
    </location>
</feature>
<dbReference type="SMART" id="SM00448">
    <property type="entry name" value="REC"/>
    <property type="match status" value="1"/>
</dbReference>
<dbReference type="Pfam" id="PF00512">
    <property type="entry name" value="HisKA"/>
    <property type="match status" value="1"/>
</dbReference>
<dbReference type="EMBL" id="ONZF01000003">
    <property type="protein sequence ID" value="SPJ23903.1"/>
    <property type="molecule type" value="Genomic_DNA"/>
</dbReference>
<dbReference type="CDD" id="cd00082">
    <property type="entry name" value="HisKA"/>
    <property type="match status" value="1"/>
</dbReference>
<dbReference type="PANTHER" id="PTHR43047:SF72">
    <property type="entry name" value="OSMOSENSING HISTIDINE PROTEIN KINASE SLN1"/>
    <property type="match status" value="1"/>
</dbReference>
<dbReference type="Pfam" id="PF00072">
    <property type="entry name" value="Response_reg"/>
    <property type="match status" value="1"/>
</dbReference>
<feature type="modified residue" description="4-aspartylphosphate" evidence="7">
    <location>
        <position position="495"/>
    </location>
</feature>
<keyword evidence="12" id="KW-1185">Reference proteome</keyword>
<evidence type="ECO:0000256" key="5">
    <source>
        <dbReference type="ARBA" id="ARBA00022777"/>
    </source>
</evidence>
<sequence>MNSELDAKCQQIRLNRKERPLRLFCVAAFLALAFGFGTGQAYVPAAIVMFASIMAAEPFDRMYLARPTRLRYAMCLAWCWVDGIIPAIIYVMILERGDGLSLFMALTMVWIMTSQSIVVRTHDLNVYVATVAPGFIGFGYGAMQLGPPVFPDGFQGVVLICVGLQLAFALQTGWVSRRIRSNLIDALDRVEQSRRSKDRFFAMVSHEIRTPLNGIMGIGQMMTNSSSSAEETERAQTILASGKAMSTLLDDLLNHAKLEAGQFVANSDPMRIDRILRNVVGLFSDMASSKGLPLKLETSDALPDWITGDAIRVQQILSNLVSNAIKHTDAGQVRIVAAPADRDGRPWVDLSVHDTGTGIPPDRIEQIFLPYEQLADTASKAGIGTGLGLAIARALAELMGGTVTVASEPGRGSTFTLSLPIVPAEAPAEADPDASREKGGSLAGLRILVVDDTTLNRRIARSFLELAGAEVEDAAHGEAALGILSQAPIDLILTDLHMPGMDGTALLSAIRAQPDLRTIPVICLTADHQNDMSEFDGQIAKPLDRAELCQTVLKTVRRRPAAAA</sequence>